<accession>A0A6L6U641</accession>
<dbReference type="RefSeq" id="WP_157361941.1">
    <property type="nucleotide sequence ID" value="NZ_WOWS01000001.1"/>
</dbReference>
<dbReference type="Gene3D" id="2.60.40.1120">
    <property type="entry name" value="Carboxypeptidase-like, regulatory domain"/>
    <property type="match status" value="1"/>
</dbReference>
<comment type="caution">
    <text evidence="1">The sequence shown here is derived from an EMBL/GenBank/DDBJ whole genome shotgun (WGS) entry which is preliminary data.</text>
</comment>
<evidence type="ECO:0000313" key="2">
    <source>
        <dbReference type="Proteomes" id="UP000478208"/>
    </source>
</evidence>
<dbReference type="SUPFAM" id="SSF49464">
    <property type="entry name" value="Carboxypeptidase regulatory domain-like"/>
    <property type="match status" value="1"/>
</dbReference>
<evidence type="ECO:0000313" key="1">
    <source>
        <dbReference type="EMBL" id="MUU77379.1"/>
    </source>
</evidence>
<proteinExistence type="predicted"/>
<dbReference type="Proteomes" id="UP000478208">
    <property type="component" value="Unassembled WGS sequence"/>
</dbReference>
<protein>
    <recommendedName>
        <fullName evidence="3">Carboxypeptidase-like regulatory domain-containing protein</fullName>
    </recommendedName>
</protein>
<reference evidence="1 2" key="1">
    <citation type="submission" date="2019-12" db="EMBL/GenBank/DDBJ databases">
        <authorList>
            <person name="Li J."/>
        </authorList>
    </citation>
    <scope>NUCLEOTIDE SEQUENCE [LARGE SCALE GENOMIC DNA]</scope>
    <source>
        <strain evidence="1 2">HL2-2</strain>
    </source>
</reference>
<sequence length="300" mass="34736">MKYYTVIILVLIHLTISSQTLKGKISDSLTHEALSYVNISIKDKRIGVYSDENGGYKFNLSKTTVKDTLIISYIGYKKQKLAVSKFQENKEYQLNLELTSKTEPLKEILIHSNPKNFSKNSTQLSTGNRNQTFPLSQPYGSEVAIFIENPKNKYGKLTELHLKFKTIKDDKFLTYQTYYRIAFYNVDNLGFPGDLIHFENIIIKPETETKNLIVDLEEKGIPFSKIGMFIGIETIKPDFVKVESAMYLSAPSLIYTHTKSSKTYFRFRSNQWHKQRKTSVFKKKLFAVPFIKLKAVFEKE</sequence>
<gene>
    <name evidence="1" type="ORF">GN138_02885</name>
</gene>
<dbReference type="Pfam" id="PF13715">
    <property type="entry name" value="CarbopepD_reg_2"/>
    <property type="match status" value="1"/>
</dbReference>
<evidence type="ECO:0008006" key="3">
    <source>
        <dbReference type="Google" id="ProtNLM"/>
    </source>
</evidence>
<organism evidence="1 2">
    <name type="scientific">Winogradskyella endarachnes</name>
    <dbReference type="NCBI Taxonomy" id="2681965"/>
    <lineage>
        <taxon>Bacteria</taxon>
        <taxon>Pseudomonadati</taxon>
        <taxon>Bacteroidota</taxon>
        <taxon>Flavobacteriia</taxon>
        <taxon>Flavobacteriales</taxon>
        <taxon>Flavobacteriaceae</taxon>
        <taxon>Winogradskyella</taxon>
    </lineage>
</organism>
<dbReference type="EMBL" id="WOWS01000001">
    <property type="protein sequence ID" value="MUU77379.1"/>
    <property type="molecule type" value="Genomic_DNA"/>
</dbReference>
<dbReference type="InterPro" id="IPR008969">
    <property type="entry name" value="CarboxyPept-like_regulatory"/>
</dbReference>
<dbReference type="AlphaFoldDB" id="A0A6L6U641"/>
<keyword evidence="2" id="KW-1185">Reference proteome</keyword>
<name>A0A6L6U641_9FLAO</name>